<name>A0AAN8XYW3_SOLBU</name>
<gene>
    <name evidence="1" type="ORF">RDI58_030175</name>
</gene>
<organism evidence="1 2">
    <name type="scientific">Solanum bulbocastanum</name>
    <name type="common">Wild potato</name>
    <dbReference type="NCBI Taxonomy" id="147425"/>
    <lineage>
        <taxon>Eukaryota</taxon>
        <taxon>Viridiplantae</taxon>
        <taxon>Streptophyta</taxon>
        <taxon>Embryophyta</taxon>
        <taxon>Tracheophyta</taxon>
        <taxon>Spermatophyta</taxon>
        <taxon>Magnoliopsida</taxon>
        <taxon>eudicotyledons</taxon>
        <taxon>Gunneridae</taxon>
        <taxon>Pentapetalae</taxon>
        <taxon>asterids</taxon>
        <taxon>lamiids</taxon>
        <taxon>Solanales</taxon>
        <taxon>Solanaceae</taxon>
        <taxon>Solanoideae</taxon>
        <taxon>Solaneae</taxon>
        <taxon>Solanum</taxon>
    </lineage>
</organism>
<dbReference type="Proteomes" id="UP001371456">
    <property type="component" value="Unassembled WGS sequence"/>
</dbReference>
<sequence>MGCYLKGLVRLFLLEYPRSEAKILSFLLGVPEETCLLEDGMGDP</sequence>
<proteinExistence type="predicted"/>
<protein>
    <submittedName>
        <fullName evidence="1">Uncharacterized protein</fullName>
    </submittedName>
</protein>
<reference evidence="1 2" key="1">
    <citation type="submission" date="2024-02" db="EMBL/GenBank/DDBJ databases">
        <title>de novo genome assembly of Solanum bulbocastanum strain 11H21.</title>
        <authorList>
            <person name="Hosaka A.J."/>
        </authorList>
    </citation>
    <scope>NUCLEOTIDE SEQUENCE [LARGE SCALE GENOMIC DNA]</scope>
    <source>
        <tissue evidence="1">Young leaves</tissue>
    </source>
</reference>
<keyword evidence="2" id="KW-1185">Reference proteome</keyword>
<comment type="caution">
    <text evidence="1">The sequence shown here is derived from an EMBL/GenBank/DDBJ whole genome shotgun (WGS) entry which is preliminary data.</text>
</comment>
<dbReference type="EMBL" id="JBANQN010000040">
    <property type="protein sequence ID" value="KAK6772557.1"/>
    <property type="molecule type" value="Genomic_DNA"/>
</dbReference>
<dbReference type="AlphaFoldDB" id="A0AAN8XYW3"/>
<evidence type="ECO:0000313" key="2">
    <source>
        <dbReference type="Proteomes" id="UP001371456"/>
    </source>
</evidence>
<accession>A0AAN8XYW3</accession>
<evidence type="ECO:0000313" key="1">
    <source>
        <dbReference type="EMBL" id="KAK6772557.1"/>
    </source>
</evidence>